<reference evidence="2" key="1">
    <citation type="journal article" date="2019" name="Sci. Rep.">
        <title>Draft genome of Tanacetum cinerariifolium, the natural source of mosquito coil.</title>
        <authorList>
            <person name="Yamashiro T."/>
            <person name="Shiraishi A."/>
            <person name="Satake H."/>
            <person name="Nakayama K."/>
        </authorList>
    </citation>
    <scope>NUCLEOTIDE SEQUENCE</scope>
</reference>
<evidence type="ECO:0000256" key="1">
    <source>
        <dbReference type="SAM" id="MobiDB-lite"/>
    </source>
</evidence>
<comment type="caution">
    <text evidence="2">The sequence shown here is derived from an EMBL/GenBank/DDBJ whole genome shotgun (WGS) entry which is preliminary data.</text>
</comment>
<sequence length="346" mass="39029">MSRANPQAAIVSEEQLVPSENRPISKKNNQRMPPSVANKPYTKPPIEKQILAFIKTLGYDEDPKEKMTSVSTFVATRHRQPWRAILSDEFKGKAVDRTSRLSKDTSSTNTRRKKVRKVKLLPKEQHVSPIKSGRGKGYMRLDVAVELAKSVSIEEQQLQQWDIISKLKIKRQIIKDVEDTYAEWGQKLKGPVIEDPSIRSLLDLRRESKKSILESLWQEKQPVGGEGSNTNEEKDEKIDDFDMDLSANEPQGDDDDDARFGVFVYKKSIDPLISIYLSPTVTCSSLKYIQSLLNEPPAHELTDFMSNLVYTNAYRTSVVANPVGNPEATSYISGASKVPFCTIVDV</sequence>
<evidence type="ECO:0000313" key="2">
    <source>
        <dbReference type="EMBL" id="GEZ22880.1"/>
    </source>
</evidence>
<proteinExistence type="predicted"/>
<accession>A0A699I7D1</accession>
<dbReference type="AlphaFoldDB" id="A0A699I7D1"/>
<protein>
    <submittedName>
        <fullName evidence="2">Uncharacterized protein</fullName>
    </submittedName>
</protein>
<name>A0A699I7D1_TANCI</name>
<organism evidence="2">
    <name type="scientific">Tanacetum cinerariifolium</name>
    <name type="common">Dalmatian daisy</name>
    <name type="synonym">Chrysanthemum cinerariifolium</name>
    <dbReference type="NCBI Taxonomy" id="118510"/>
    <lineage>
        <taxon>Eukaryota</taxon>
        <taxon>Viridiplantae</taxon>
        <taxon>Streptophyta</taxon>
        <taxon>Embryophyta</taxon>
        <taxon>Tracheophyta</taxon>
        <taxon>Spermatophyta</taxon>
        <taxon>Magnoliopsida</taxon>
        <taxon>eudicotyledons</taxon>
        <taxon>Gunneridae</taxon>
        <taxon>Pentapetalae</taxon>
        <taxon>asterids</taxon>
        <taxon>campanulids</taxon>
        <taxon>Asterales</taxon>
        <taxon>Asteraceae</taxon>
        <taxon>Asteroideae</taxon>
        <taxon>Anthemideae</taxon>
        <taxon>Anthemidinae</taxon>
        <taxon>Tanacetum</taxon>
    </lineage>
</organism>
<dbReference type="EMBL" id="BKCJ010254712">
    <property type="protein sequence ID" value="GEZ22880.1"/>
    <property type="molecule type" value="Genomic_DNA"/>
</dbReference>
<gene>
    <name evidence="2" type="ORF">Tci_494853</name>
</gene>
<feature type="region of interest" description="Disordered" evidence="1">
    <location>
        <begin position="1"/>
        <end position="42"/>
    </location>
</feature>